<dbReference type="Proteomes" id="UP001140096">
    <property type="component" value="Unassembled WGS sequence"/>
</dbReference>
<evidence type="ECO:0000313" key="1">
    <source>
        <dbReference type="EMBL" id="KAJ2809988.1"/>
    </source>
</evidence>
<proteinExistence type="predicted"/>
<evidence type="ECO:0000313" key="2">
    <source>
        <dbReference type="Proteomes" id="UP001140096"/>
    </source>
</evidence>
<gene>
    <name evidence="1" type="ORF">H4S07_002939</name>
</gene>
<sequence length="913" mass="95990">MAKSKFLTRAPAKQASSSSECSREVVGAAAAVVAVSTDLVRPRTAGGEKSIMRRLRMGRLFFGRGFGSGPSSGSGLASASIEGASAGTGLNASTIHSPHGLLRTSSAHAPATTNDLLLLNSHGENAPNGNSQALPYIPRQYVDSYEPRNMDNRKSRYSIHSRRLSAPDGVEVSRRLSRISLASDVIPSSRSSSDSLPDISIVVPSTSESQRSEGIMHSASSTQGPTTSSSGSRLDIPIRAVPKDTAASICHPVSMSMSSASNRCSQSDASYVDSFNTASSRDVAAYHGLKSSASPLLPAHTQHLNDGFIPIPSNAPTPIITPATPQPSDDAYTSQQQHTITEPSDMAVQPRSPTPRSPAGRSRTPLGVERCLGGEVPLVDGGSGGLYSDSVASNERQALYSNRDASGSSKNDRLRALSASLEAQKTLPGGQGLRQHKASEAAPMHRQRWQQSPAFAIQSLSLPTSPATPSRRVSPLLLSRDELATQPGSNAPCYISTPDTTDSGSSVILMGSVKQRGDKKTIRQSVNTDTARPVSPPQIAPREEPSSSGLHMGAPPTQAVSPELLELLPLHQNTPVGTDAVPTHAADQPRTHVYNEHWVRGAPPTSRPKSLHERATHAKQSYSLSVESELPPLRISSSIASAKAFLTMIAADQANGPAAGPSDASKLTVATSDAKRTFKYGLPGGSMLSPALASAPVLGTASRLGSATHIAGIADGTSTLALPDSRVHRAQDPVTTAESAERDPPQSASPDAIVNRSLRVRSKLTSVGIRRASTYVWSRSSVFMRGLASTDELSSCQPPQPTEAALDVAATDTSTEPVQVSTNTSSIEPRISRSGSVEARTTSAELGATARSSSVAPPASKSAPAVMRLHAARELVMTEKNFVDNLFVIKKVRLEALASMTIRLYSTNNPRVR</sequence>
<feature type="non-terminal residue" evidence="1">
    <location>
        <position position="913"/>
    </location>
</feature>
<dbReference type="EMBL" id="JANBUP010000837">
    <property type="protein sequence ID" value="KAJ2809988.1"/>
    <property type="molecule type" value="Genomic_DNA"/>
</dbReference>
<keyword evidence="2" id="KW-1185">Reference proteome</keyword>
<protein>
    <submittedName>
        <fullName evidence="1">Uncharacterized protein</fullName>
    </submittedName>
</protein>
<organism evidence="1 2">
    <name type="scientific">Coemansia furcata</name>
    <dbReference type="NCBI Taxonomy" id="417177"/>
    <lineage>
        <taxon>Eukaryota</taxon>
        <taxon>Fungi</taxon>
        <taxon>Fungi incertae sedis</taxon>
        <taxon>Zoopagomycota</taxon>
        <taxon>Kickxellomycotina</taxon>
        <taxon>Kickxellomycetes</taxon>
        <taxon>Kickxellales</taxon>
        <taxon>Kickxellaceae</taxon>
        <taxon>Coemansia</taxon>
    </lineage>
</organism>
<comment type="caution">
    <text evidence="1">The sequence shown here is derived from an EMBL/GenBank/DDBJ whole genome shotgun (WGS) entry which is preliminary data.</text>
</comment>
<accession>A0ACC1LI63</accession>
<reference evidence="1" key="1">
    <citation type="submission" date="2022-07" db="EMBL/GenBank/DDBJ databases">
        <title>Phylogenomic reconstructions and comparative analyses of Kickxellomycotina fungi.</title>
        <authorList>
            <person name="Reynolds N.K."/>
            <person name="Stajich J.E."/>
            <person name="Barry K."/>
            <person name="Grigoriev I.V."/>
            <person name="Crous P."/>
            <person name="Smith M.E."/>
        </authorList>
    </citation>
    <scope>NUCLEOTIDE SEQUENCE</scope>
    <source>
        <strain evidence="1">CBS 102833</strain>
    </source>
</reference>
<name>A0ACC1LI63_9FUNG</name>